<evidence type="ECO:0000256" key="2">
    <source>
        <dbReference type="ARBA" id="ARBA00012180"/>
    </source>
</evidence>
<evidence type="ECO:0000256" key="1">
    <source>
        <dbReference type="ARBA" id="ARBA00010879"/>
    </source>
</evidence>
<gene>
    <name evidence="10" type="primary">Ervk8_0</name>
    <name evidence="10" type="ORF">SCOUMB_R13555</name>
</gene>
<dbReference type="GO" id="GO:0035613">
    <property type="term" value="F:RNA stem-loop binding"/>
    <property type="evidence" value="ECO:0007669"/>
    <property type="project" value="TreeGrafter"/>
</dbReference>
<feature type="domain" description="Reverse transcriptase" evidence="9">
    <location>
        <begin position="1"/>
        <end position="102"/>
    </location>
</feature>
<dbReference type="AlphaFoldDB" id="A0A7L4HLL7"/>
<dbReference type="InterPro" id="IPR000477">
    <property type="entry name" value="RT_dom"/>
</dbReference>
<comment type="caution">
    <text evidence="10">The sequence shown here is derived from an EMBL/GenBank/DDBJ whole genome shotgun (WGS) entry which is preliminary data.</text>
</comment>
<dbReference type="SUPFAM" id="SSF56672">
    <property type="entry name" value="DNA/RNA polymerases"/>
    <property type="match status" value="1"/>
</dbReference>
<keyword evidence="3" id="KW-0808">Transferase</keyword>
<feature type="non-terminal residue" evidence="10">
    <location>
        <position position="102"/>
    </location>
</feature>
<evidence type="ECO:0000256" key="3">
    <source>
        <dbReference type="ARBA" id="ARBA00022679"/>
    </source>
</evidence>
<dbReference type="Proteomes" id="UP000539032">
    <property type="component" value="Unassembled WGS sequence"/>
</dbReference>
<organism evidence="10 11">
    <name type="scientific">Scopus umbretta</name>
    <name type="common">Hammerkop</name>
    <dbReference type="NCBI Taxonomy" id="33581"/>
    <lineage>
        <taxon>Eukaryota</taxon>
        <taxon>Metazoa</taxon>
        <taxon>Chordata</taxon>
        <taxon>Craniata</taxon>
        <taxon>Vertebrata</taxon>
        <taxon>Euteleostomi</taxon>
        <taxon>Archelosauria</taxon>
        <taxon>Archosauria</taxon>
        <taxon>Dinosauria</taxon>
        <taxon>Saurischia</taxon>
        <taxon>Theropoda</taxon>
        <taxon>Coelurosauria</taxon>
        <taxon>Aves</taxon>
        <taxon>Neognathae</taxon>
        <taxon>Neoaves</taxon>
        <taxon>Aequornithes</taxon>
        <taxon>Pelecaniformes</taxon>
        <taxon>Scopidae</taxon>
        <taxon>Scopus</taxon>
    </lineage>
</organism>
<name>A0A7L4HLL7_SCOUM</name>
<dbReference type="InterPro" id="IPR043502">
    <property type="entry name" value="DNA/RNA_pol_sf"/>
</dbReference>
<dbReference type="OrthoDB" id="6773263at2759"/>
<keyword evidence="4" id="KW-0548">Nucleotidyltransferase</keyword>
<evidence type="ECO:0000256" key="7">
    <source>
        <dbReference type="ARBA" id="ARBA00022801"/>
    </source>
</evidence>
<proteinExistence type="inferred from homology"/>
<sequence length="102" mass="11780">QPCAVLDIKNCFFSIPLHPNDREQFAFTLPATNHDRPQERYHWKVLPQGMVNSPTMCQVAVAQTLKPVRQRRPEALIYQYMDDILISGQNQQTTLETLAEVQ</sequence>
<dbReference type="InterPro" id="IPR043128">
    <property type="entry name" value="Rev_trsase/Diguanyl_cyclase"/>
</dbReference>
<protein>
    <recommendedName>
        <fullName evidence="2">ribonuclease H</fullName>
        <ecNumber evidence="2">3.1.26.4</ecNumber>
    </recommendedName>
</protein>
<evidence type="ECO:0000256" key="6">
    <source>
        <dbReference type="ARBA" id="ARBA00022759"/>
    </source>
</evidence>
<feature type="non-terminal residue" evidence="10">
    <location>
        <position position="1"/>
    </location>
</feature>
<dbReference type="EC" id="3.1.26.4" evidence="2"/>
<evidence type="ECO:0000313" key="11">
    <source>
        <dbReference type="Proteomes" id="UP000539032"/>
    </source>
</evidence>
<dbReference type="PROSITE" id="PS50878">
    <property type="entry name" value="RT_POL"/>
    <property type="match status" value="1"/>
</dbReference>
<dbReference type="Gene3D" id="3.30.70.270">
    <property type="match status" value="2"/>
</dbReference>
<evidence type="ECO:0000313" key="10">
    <source>
        <dbReference type="EMBL" id="NXX54358.1"/>
    </source>
</evidence>
<dbReference type="PANTHER" id="PTHR41694:SF3">
    <property type="entry name" value="RNA-DIRECTED DNA POLYMERASE-RELATED"/>
    <property type="match status" value="1"/>
</dbReference>
<keyword evidence="7" id="KW-0378">Hydrolase</keyword>
<keyword evidence="8" id="KW-0695">RNA-directed DNA polymerase</keyword>
<keyword evidence="6" id="KW-0255">Endonuclease</keyword>
<comment type="similarity">
    <text evidence="1">Belongs to the beta type-B retroviral polymerase family. HERV class-II K(HML-2) pol subfamily.</text>
</comment>
<evidence type="ECO:0000256" key="5">
    <source>
        <dbReference type="ARBA" id="ARBA00022722"/>
    </source>
</evidence>
<accession>A0A7L4HLL7</accession>
<dbReference type="GO" id="GO:0004523">
    <property type="term" value="F:RNA-DNA hybrid ribonuclease activity"/>
    <property type="evidence" value="ECO:0007669"/>
    <property type="project" value="UniProtKB-EC"/>
</dbReference>
<reference evidence="10 11" key="1">
    <citation type="submission" date="2020-02" db="EMBL/GenBank/DDBJ databases">
        <title>Bird 10,000 Genomes (B10K) Project - Family phase.</title>
        <authorList>
            <person name="Zhang G."/>
        </authorList>
    </citation>
    <scope>NUCLEOTIDE SEQUENCE [LARGE SCALE GENOMIC DNA]</scope>
    <source>
        <strain evidence="10">B10K-DU-002-70</strain>
        <tissue evidence="10">Muscle</tissue>
    </source>
</reference>
<dbReference type="Pfam" id="PF00078">
    <property type="entry name" value="RVT_1"/>
    <property type="match status" value="1"/>
</dbReference>
<dbReference type="PANTHER" id="PTHR41694">
    <property type="entry name" value="ENDOGENOUS RETROVIRUS GROUP K MEMBER POL PROTEIN"/>
    <property type="match status" value="1"/>
</dbReference>
<dbReference type="EMBL" id="VZTL01015732">
    <property type="protein sequence ID" value="NXX54358.1"/>
    <property type="molecule type" value="Genomic_DNA"/>
</dbReference>
<dbReference type="GO" id="GO:0003964">
    <property type="term" value="F:RNA-directed DNA polymerase activity"/>
    <property type="evidence" value="ECO:0007669"/>
    <property type="project" value="UniProtKB-KW"/>
</dbReference>
<evidence type="ECO:0000259" key="9">
    <source>
        <dbReference type="PROSITE" id="PS50878"/>
    </source>
</evidence>
<keyword evidence="11" id="KW-1185">Reference proteome</keyword>
<evidence type="ECO:0000256" key="4">
    <source>
        <dbReference type="ARBA" id="ARBA00022695"/>
    </source>
</evidence>
<keyword evidence="5" id="KW-0540">Nuclease</keyword>
<evidence type="ECO:0000256" key="8">
    <source>
        <dbReference type="ARBA" id="ARBA00022918"/>
    </source>
</evidence>